<evidence type="ECO:0000256" key="4">
    <source>
        <dbReference type="ARBA" id="ARBA00022723"/>
    </source>
</evidence>
<proteinExistence type="inferred from homology"/>
<dbReference type="EMBL" id="JARKIK010000040">
    <property type="protein sequence ID" value="KAK8738124.1"/>
    <property type="molecule type" value="Genomic_DNA"/>
</dbReference>
<evidence type="ECO:0000256" key="3">
    <source>
        <dbReference type="ARBA" id="ARBA00022617"/>
    </source>
</evidence>
<sequence length="520" mass="59845">MRMLSLRPWVNSTGRLAHRSAAGQWVHRNIPGRWVHQITTVLPSTEVPGPKCYPLIGSLMDLITSKGFDKENSYRYFMKLFQIYGPVVKVKFPGQSTMVLILKPEDAEKILQLTKDNPVRKSMEALKKARYINPYYEKKAGIVVENGEEWWRVRSKVQAPVLKPQNVLTYLKDMDQVTLDFLDRISRLRNSEGQITVNFQEELSKWALESICLVALNQRVQCFDPSLPSGSQPELIVKAAQTLMNAVKECETGLKLWKIFPTKTFTQLKDSMEILTKTCEAVVHKMEKEMQEKEANNSDYQPNMVEQLILEPGLSHKDVITFMVDLIPGGTETTSDNAAVLLYLIAKNPRVQAKLQEELDCVLGDGSGNITPKQLAQLAYTRAVLKESNRLMPPMFGPMRILQEDTHLNGHILRKGWSVFLMNALSGWDEEQFPQCSEFVPERWLRHRPLGNIHPCASLPFSHGIRMCVGRRIAEQELHTLIARIFHRYNLDWKHDDLERTYKYVFFPKGPMQFTFTERK</sequence>
<dbReference type="CDD" id="cd11054">
    <property type="entry name" value="CYP24A1-like"/>
    <property type="match status" value="1"/>
</dbReference>
<evidence type="ECO:0000256" key="2">
    <source>
        <dbReference type="ARBA" id="ARBA00010617"/>
    </source>
</evidence>
<dbReference type="Proteomes" id="UP001445076">
    <property type="component" value="Unassembled WGS sequence"/>
</dbReference>
<dbReference type="GO" id="GO:0016705">
    <property type="term" value="F:oxidoreductase activity, acting on paired donors, with incorporation or reduction of molecular oxygen"/>
    <property type="evidence" value="ECO:0007669"/>
    <property type="project" value="InterPro"/>
</dbReference>
<dbReference type="PRINTS" id="PR00463">
    <property type="entry name" value="EP450I"/>
</dbReference>
<dbReference type="InterPro" id="IPR050479">
    <property type="entry name" value="CYP11_CYP27_families"/>
</dbReference>
<gene>
    <name evidence="10" type="ORF">OTU49_004055</name>
</gene>
<comment type="caution">
    <text evidence="10">The sequence shown here is derived from an EMBL/GenBank/DDBJ whole genome shotgun (WGS) entry which is preliminary data.</text>
</comment>
<dbReference type="SUPFAM" id="SSF48264">
    <property type="entry name" value="Cytochrome P450"/>
    <property type="match status" value="1"/>
</dbReference>
<evidence type="ECO:0000256" key="6">
    <source>
        <dbReference type="ARBA" id="ARBA00023004"/>
    </source>
</evidence>
<comment type="cofactor">
    <cofactor evidence="1 8">
        <name>heme</name>
        <dbReference type="ChEBI" id="CHEBI:30413"/>
    </cofactor>
</comment>
<keyword evidence="6 8" id="KW-0408">Iron</keyword>
<evidence type="ECO:0000256" key="5">
    <source>
        <dbReference type="ARBA" id="ARBA00023002"/>
    </source>
</evidence>
<dbReference type="Pfam" id="PF00067">
    <property type="entry name" value="p450"/>
    <property type="match status" value="1"/>
</dbReference>
<reference evidence="10" key="2">
    <citation type="submission" date="2024-01" db="EMBL/GenBank/DDBJ databases">
        <authorList>
            <person name="He J."/>
            <person name="Wang M."/>
            <person name="Zheng J."/>
            <person name="Liu Z."/>
        </authorList>
    </citation>
    <scope>NUCLEOTIDE SEQUENCE</scope>
    <source>
        <strain evidence="10">ZL_2023a</strain>
        <tissue evidence="10">Muscle</tissue>
    </source>
</reference>
<evidence type="ECO:0000313" key="11">
    <source>
        <dbReference type="Proteomes" id="UP001445076"/>
    </source>
</evidence>
<evidence type="ECO:0000256" key="1">
    <source>
        <dbReference type="ARBA" id="ARBA00001971"/>
    </source>
</evidence>
<dbReference type="PROSITE" id="PS00086">
    <property type="entry name" value="CYTOCHROME_P450"/>
    <property type="match status" value="1"/>
</dbReference>
<keyword evidence="7 9" id="KW-0503">Monooxygenase</keyword>
<dbReference type="PANTHER" id="PTHR24279:SF120">
    <property type="entry name" value="CYTOCHROME P450"/>
    <property type="match status" value="1"/>
</dbReference>
<keyword evidence="5 9" id="KW-0560">Oxidoreductase</keyword>
<keyword evidence="3 8" id="KW-0349">Heme</keyword>
<dbReference type="FunFam" id="1.10.630.10:FF:000006">
    <property type="entry name" value="Cytochrome P450 302a1, mitochondrial"/>
    <property type="match status" value="1"/>
</dbReference>
<keyword evidence="4 8" id="KW-0479">Metal-binding</keyword>
<feature type="binding site" description="axial binding residue" evidence="8">
    <location>
        <position position="468"/>
    </location>
    <ligand>
        <name>heme</name>
        <dbReference type="ChEBI" id="CHEBI:30413"/>
    </ligand>
    <ligandPart>
        <name>Fe</name>
        <dbReference type="ChEBI" id="CHEBI:18248"/>
    </ligandPart>
</feature>
<protein>
    <recommendedName>
        <fullName evidence="12">Cytochrome P450</fullName>
    </recommendedName>
</protein>
<reference evidence="10 11" key="1">
    <citation type="journal article" date="2024" name="BMC Genomics">
        <title>Genome assembly of redclaw crayfish (Cherax quadricarinatus) provides insights into its immune adaptation and hypoxia tolerance.</title>
        <authorList>
            <person name="Liu Z."/>
            <person name="Zheng J."/>
            <person name="Li H."/>
            <person name="Fang K."/>
            <person name="Wang S."/>
            <person name="He J."/>
            <person name="Zhou D."/>
            <person name="Weng S."/>
            <person name="Chi M."/>
            <person name="Gu Z."/>
            <person name="He J."/>
            <person name="Li F."/>
            <person name="Wang M."/>
        </authorList>
    </citation>
    <scope>NUCLEOTIDE SEQUENCE [LARGE SCALE GENOMIC DNA]</scope>
    <source>
        <strain evidence="10">ZL_2023a</strain>
    </source>
</reference>
<evidence type="ECO:0000256" key="8">
    <source>
        <dbReference type="PIRSR" id="PIRSR602401-1"/>
    </source>
</evidence>
<evidence type="ECO:0000313" key="10">
    <source>
        <dbReference type="EMBL" id="KAK8738121.1"/>
    </source>
</evidence>
<dbReference type="GO" id="GO:0004497">
    <property type="term" value="F:monooxygenase activity"/>
    <property type="evidence" value="ECO:0007669"/>
    <property type="project" value="UniProtKB-KW"/>
</dbReference>
<organism evidence="10 11">
    <name type="scientific">Cherax quadricarinatus</name>
    <name type="common">Australian red claw crayfish</name>
    <dbReference type="NCBI Taxonomy" id="27406"/>
    <lineage>
        <taxon>Eukaryota</taxon>
        <taxon>Metazoa</taxon>
        <taxon>Ecdysozoa</taxon>
        <taxon>Arthropoda</taxon>
        <taxon>Crustacea</taxon>
        <taxon>Multicrustacea</taxon>
        <taxon>Malacostraca</taxon>
        <taxon>Eumalacostraca</taxon>
        <taxon>Eucarida</taxon>
        <taxon>Decapoda</taxon>
        <taxon>Pleocyemata</taxon>
        <taxon>Astacidea</taxon>
        <taxon>Parastacoidea</taxon>
        <taxon>Parastacidae</taxon>
        <taxon>Cherax</taxon>
    </lineage>
</organism>
<dbReference type="GO" id="GO:0020037">
    <property type="term" value="F:heme binding"/>
    <property type="evidence" value="ECO:0007669"/>
    <property type="project" value="InterPro"/>
</dbReference>
<evidence type="ECO:0008006" key="12">
    <source>
        <dbReference type="Google" id="ProtNLM"/>
    </source>
</evidence>
<dbReference type="InterPro" id="IPR001128">
    <property type="entry name" value="Cyt_P450"/>
</dbReference>
<evidence type="ECO:0000256" key="7">
    <source>
        <dbReference type="ARBA" id="ARBA00023033"/>
    </source>
</evidence>
<dbReference type="InterPro" id="IPR002401">
    <property type="entry name" value="Cyt_P450_E_grp-I"/>
</dbReference>
<dbReference type="PANTHER" id="PTHR24279">
    <property type="entry name" value="CYTOCHROME P450"/>
    <property type="match status" value="1"/>
</dbReference>
<dbReference type="EMBL" id="JARKIK010000040">
    <property type="protein sequence ID" value="KAK8738121.1"/>
    <property type="molecule type" value="Genomic_DNA"/>
</dbReference>
<comment type="similarity">
    <text evidence="2 9">Belongs to the cytochrome P450 family.</text>
</comment>
<dbReference type="GO" id="GO:0005506">
    <property type="term" value="F:iron ion binding"/>
    <property type="evidence" value="ECO:0007669"/>
    <property type="project" value="InterPro"/>
</dbReference>
<dbReference type="Gene3D" id="1.10.630.10">
    <property type="entry name" value="Cytochrome P450"/>
    <property type="match status" value="1"/>
</dbReference>
<dbReference type="InterPro" id="IPR036396">
    <property type="entry name" value="Cyt_P450_sf"/>
</dbReference>
<dbReference type="AlphaFoldDB" id="A0AAW0XED8"/>
<keyword evidence="11" id="KW-1185">Reference proteome</keyword>
<dbReference type="InterPro" id="IPR017972">
    <property type="entry name" value="Cyt_P450_CS"/>
</dbReference>
<evidence type="ECO:0000256" key="9">
    <source>
        <dbReference type="RuleBase" id="RU000461"/>
    </source>
</evidence>
<dbReference type="PRINTS" id="PR00385">
    <property type="entry name" value="P450"/>
</dbReference>
<name>A0AAW0XED8_CHEQU</name>
<accession>A0AAW0XED8</accession>